<feature type="region of interest" description="Disordered" evidence="1">
    <location>
        <begin position="371"/>
        <end position="395"/>
    </location>
</feature>
<dbReference type="CDD" id="cd09272">
    <property type="entry name" value="RNase_HI_RT_Ty1"/>
    <property type="match status" value="1"/>
</dbReference>
<accession>A0AAE1WBB8</accession>
<dbReference type="EMBL" id="JACGWL010000012">
    <property type="protein sequence ID" value="KAK4390059.1"/>
    <property type="molecule type" value="Genomic_DNA"/>
</dbReference>
<dbReference type="InterPro" id="IPR013103">
    <property type="entry name" value="RVT_2"/>
</dbReference>
<protein>
    <submittedName>
        <fullName evidence="3">Retrovirus-related Pol polyprotein from transposon RE2</fullName>
    </submittedName>
</protein>
<dbReference type="Pfam" id="PF00665">
    <property type="entry name" value="rve"/>
    <property type="match status" value="1"/>
</dbReference>
<dbReference type="PANTHER" id="PTHR11439:SF486">
    <property type="entry name" value="RLK (RECEPTOR-LIKE KINASE) PROTEIN, PUTATIVE-RELATED"/>
    <property type="match status" value="1"/>
</dbReference>
<dbReference type="InterPro" id="IPR036397">
    <property type="entry name" value="RNaseH_sf"/>
</dbReference>
<organism evidence="3 4">
    <name type="scientific">Sesamum angolense</name>
    <dbReference type="NCBI Taxonomy" id="2727404"/>
    <lineage>
        <taxon>Eukaryota</taxon>
        <taxon>Viridiplantae</taxon>
        <taxon>Streptophyta</taxon>
        <taxon>Embryophyta</taxon>
        <taxon>Tracheophyta</taxon>
        <taxon>Spermatophyta</taxon>
        <taxon>Magnoliopsida</taxon>
        <taxon>eudicotyledons</taxon>
        <taxon>Gunneridae</taxon>
        <taxon>Pentapetalae</taxon>
        <taxon>asterids</taxon>
        <taxon>lamiids</taxon>
        <taxon>Lamiales</taxon>
        <taxon>Pedaliaceae</taxon>
        <taxon>Sesamum</taxon>
    </lineage>
</organism>
<evidence type="ECO:0000256" key="1">
    <source>
        <dbReference type="SAM" id="MobiDB-lite"/>
    </source>
</evidence>
<dbReference type="GO" id="GO:0003676">
    <property type="term" value="F:nucleic acid binding"/>
    <property type="evidence" value="ECO:0007669"/>
    <property type="project" value="InterPro"/>
</dbReference>
<dbReference type="SUPFAM" id="SSF53098">
    <property type="entry name" value="Ribonuclease H-like"/>
    <property type="match status" value="1"/>
</dbReference>
<evidence type="ECO:0000313" key="3">
    <source>
        <dbReference type="EMBL" id="KAK4390059.1"/>
    </source>
</evidence>
<gene>
    <name evidence="3" type="ORF">Sango_2069200</name>
</gene>
<dbReference type="Pfam" id="PF13976">
    <property type="entry name" value="gag_pre-integrs"/>
    <property type="match status" value="1"/>
</dbReference>
<sequence>MNKDGIEYLYLTTYKTGMKQVLERMRAYTPGLYGTLISSVETHSITNPKLVDQSTFTLWHDRLGHPGKTMMYRVIENSNGHPLKDLKFLVKGDFICSACSLGKLITKPSMTKVNLESHMFLERIQGDICGPITPSCGSFKYFIVLIDASTRWSHVSLLSTRNVAFARLLAQIIKLRAHFPDYPIKRIRLDNAGEFTSKSFNDYFQSIGIVVEHPVAHVHTQNGLAESLIKRLQLIARPLLMRSKLPSLAWGHAILHAASLIRFRPTVYHKFSPLQLVSGRKPNISHLKVFGCAVYVPIPTPQRTKMGPQRRLGIYVGFVSPLIIKYLEPMTGDQFTARRIHRYQKVTKSHISAENVPARLEVPEVTLTQTKASESQIRRKRGRPLSSKDANPRKRKEHIVSINHDANVTTSNVSEDKIPEVILSEDPKRNEQDLDDSCEMSINYAHNSLGWYRKEIKMNDIFAYSVAVEIMDEDDNDPQTMEECQHRNDWKSWKKSIQGELDSLNKREVFGPIIPTPKGVKPVGYKWVFVRKRNEQNEVVRYKVRLVAQGFTQKPGIDYTETYSPVVDATTLRFLINLSVIEQLKMQLMDVVTAYLCGSLDTDIYMRIPEGLKMPEALKSKPRHMYSIKLKRSLYGLKQSGRMWYNRLKIRQAADYLKSEFEMKDVGTTLGLQFEHTKGGIFIHQSNYIEKVLKRFHMNNAHPLSTPMVVRSLDVNKDPFRPPTHNNEILGPEVPYLSAICALMYLANNTRPDIAFSINLLARYSSTPTKRYWNGVKHILRYLRGTSDMGLYFERHENFKATNLVGYSDAGYLSDPHKAISQSGYVFMYGGTAISWRSTKQTLVATSSNHAELIALYEAGRECVWLRSLIYYVCESCGLEPIEKSPTVIYEDNTICIAQIKDGYIKGDRTKHISPKFFSTHELQVEGKVDVKQIPSSQNLADLFTKALPTKARFLTRQDVYNNSPDSLFLPFLPLQSAKCVVVHLYNSVNSFSDARLEDLRTQILHFCRVLSQLSQINALLALLLPNPLCLWANKQKLAEDFQDSGQCSVETDGEVDKINLKFAEAREEIESALEFEETVYLNEVECLTFGCGRSS</sequence>
<dbReference type="InterPro" id="IPR043502">
    <property type="entry name" value="DNA/RNA_pol_sf"/>
</dbReference>
<evidence type="ECO:0000259" key="2">
    <source>
        <dbReference type="PROSITE" id="PS50994"/>
    </source>
</evidence>
<proteinExistence type="predicted"/>
<reference evidence="3" key="2">
    <citation type="journal article" date="2024" name="Plant">
        <title>Genomic evolution and insights into agronomic trait innovations of Sesamum species.</title>
        <authorList>
            <person name="Miao H."/>
            <person name="Wang L."/>
            <person name="Qu L."/>
            <person name="Liu H."/>
            <person name="Sun Y."/>
            <person name="Le M."/>
            <person name="Wang Q."/>
            <person name="Wei S."/>
            <person name="Zheng Y."/>
            <person name="Lin W."/>
            <person name="Duan Y."/>
            <person name="Cao H."/>
            <person name="Xiong S."/>
            <person name="Wang X."/>
            <person name="Wei L."/>
            <person name="Li C."/>
            <person name="Ma Q."/>
            <person name="Ju M."/>
            <person name="Zhao R."/>
            <person name="Li G."/>
            <person name="Mu C."/>
            <person name="Tian Q."/>
            <person name="Mei H."/>
            <person name="Zhang T."/>
            <person name="Gao T."/>
            <person name="Zhang H."/>
        </authorList>
    </citation>
    <scope>NUCLEOTIDE SEQUENCE</scope>
    <source>
        <strain evidence="3">K16</strain>
    </source>
</reference>
<comment type="caution">
    <text evidence="3">The sequence shown here is derived from an EMBL/GenBank/DDBJ whole genome shotgun (WGS) entry which is preliminary data.</text>
</comment>
<dbReference type="InterPro" id="IPR012337">
    <property type="entry name" value="RNaseH-like_sf"/>
</dbReference>
<name>A0AAE1WBB8_9LAMI</name>
<dbReference type="InterPro" id="IPR001584">
    <property type="entry name" value="Integrase_cat-core"/>
</dbReference>
<dbReference type="InterPro" id="IPR025724">
    <property type="entry name" value="GAG-pre-integrase_dom"/>
</dbReference>
<feature type="domain" description="Integrase catalytic" evidence="2">
    <location>
        <begin position="104"/>
        <end position="281"/>
    </location>
</feature>
<dbReference type="PANTHER" id="PTHR11439">
    <property type="entry name" value="GAG-POL-RELATED RETROTRANSPOSON"/>
    <property type="match status" value="1"/>
</dbReference>
<reference evidence="3" key="1">
    <citation type="submission" date="2020-06" db="EMBL/GenBank/DDBJ databases">
        <authorList>
            <person name="Li T."/>
            <person name="Hu X."/>
            <person name="Zhang T."/>
            <person name="Song X."/>
            <person name="Zhang H."/>
            <person name="Dai N."/>
            <person name="Sheng W."/>
            <person name="Hou X."/>
            <person name="Wei L."/>
        </authorList>
    </citation>
    <scope>NUCLEOTIDE SEQUENCE</scope>
    <source>
        <strain evidence="3">K16</strain>
        <tissue evidence="3">Leaf</tissue>
    </source>
</reference>
<dbReference type="AlphaFoldDB" id="A0AAE1WBB8"/>
<dbReference type="Pfam" id="PF07727">
    <property type="entry name" value="RVT_2"/>
    <property type="match status" value="1"/>
</dbReference>
<dbReference type="Gene3D" id="3.30.420.10">
    <property type="entry name" value="Ribonuclease H-like superfamily/Ribonuclease H"/>
    <property type="match status" value="1"/>
</dbReference>
<keyword evidence="4" id="KW-1185">Reference proteome</keyword>
<dbReference type="SUPFAM" id="SSF56672">
    <property type="entry name" value="DNA/RNA polymerases"/>
    <property type="match status" value="1"/>
</dbReference>
<dbReference type="Proteomes" id="UP001289374">
    <property type="component" value="Unassembled WGS sequence"/>
</dbReference>
<evidence type="ECO:0000313" key="4">
    <source>
        <dbReference type="Proteomes" id="UP001289374"/>
    </source>
</evidence>
<dbReference type="GO" id="GO:0015074">
    <property type="term" value="P:DNA integration"/>
    <property type="evidence" value="ECO:0007669"/>
    <property type="project" value="InterPro"/>
</dbReference>
<dbReference type="PROSITE" id="PS50994">
    <property type="entry name" value="INTEGRASE"/>
    <property type="match status" value="1"/>
</dbReference>